<accession>Q162Y6</accession>
<evidence type="ECO:0000313" key="3">
    <source>
        <dbReference type="Proteomes" id="UP000007029"/>
    </source>
</evidence>
<feature type="domain" description="Peptidase M24" evidence="1">
    <location>
        <begin position="68"/>
        <end position="267"/>
    </location>
</feature>
<dbReference type="Pfam" id="PF00557">
    <property type="entry name" value="Peptidase_M24"/>
    <property type="match status" value="1"/>
</dbReference>
<dbReference type="InterPro" id="IPR000994">
    <property type="entry name" value="Pept_M24"/>
</dbReference>
<reference evidence="2 3" key="1">
    <citation type="journal article" date="2007" name="J. Bacteriol.">
        <title>The complete genome sequence of Roseobacter denitrificans reveals a mixotrophic rather than photosynthetic metabolism.</title>
        <authorList>
            <person name="Swingley W.D."/>
            <person name="Sadekar S."/>
            <person name="Mastrian S.D."/>
            <person name="Matthies H.J."/>
            <person name="Hao J."/>
            <person name="Ramos H."/>
            <person name="Acharya C.R."/>
            <person name="Conrad A.L."/>
            <person name="Taylor H.L."/>
            <person name="Dejesa L.C."/>
            <person name="Shah M.K."/>
            <person name="O'huallachain M.E."/>
            <person name="Lince M.T."/>
            <person name="Blankenship R.E."/>
            <person name="Beatty J.T."/>
            <person name="Touchman J.W."/>
        </authorList>
    </citation>
    <scope>NUCLEOTIDE SEQUENCE [LARGE SCALE GENOMIC DNA]</scope>
    <source>
        <strain evidence="3">ATCC 33942 / OCh 114</strain>
    </source>
</reference>
<dbReference type="PRINTS" id="PR00599">
    <property type="entry name" value="MAPEPTIDASE"/>
</dbReference>
<dbReference type="HOGENOM" id="CLU_017266_4_1_5"/>
<dbReference type="SUPFAM" id="SSF55920">
    <property type="entry name" value="Creatinase/aminopeptidase"/>
    <property type="match status" value="1"/>
</dbReference>
<dbReference type="PANTHER" id="PTHR46112:SF2">
    <property type="entry name" value="XAA-PRO AMINOPEPTIDASE P-RELATED"/>
    <property type="match status" value="1"/>
</dbReference>
<dbReference type="EMBL" id="CP000362">
    <property type="protein sequence ID" value="ABG32957.1"/>
    <property type="molecule type" value="Genomic_DNA"/>
</dbReference>
<evidence type="ECO:0000259" key="1">
    <source>
        <dbReference type="Pfam" id="PF00557"/>
    </source>
</evidence>
<dbReference type="GO" id="GO:0004177">
    <property type="term" value="F:aminopeptidase activity"/>
    <property type="evidence" value="ECO:0007669"/>
    <property type="project" value="UniProtKB-ARBA"/>
</dbReference>
<dbReference type="InterPro" id="IPR050659">
    <property type="entry name" value="Peptidase_M24B"/>
</dbReference>
<protein>
    <submittedName>
        <fullName evidence="2">Proline dipeptidase, putative</fullName>
        <ecNumber evidence="2">3.4.13.9</ecNumber>
    </submittedName>
</protein>
<keyword evidence="3" id="KW-1185">Reference proteome</keyword>
<dbReference type="STRING" id="375451.RD1_3472"/>
<dbReference type="GO" id="GO:0102009">
    <property type="term" value="F:proline dipeptidase activity"/>
    <property type="evidence" value="ECO:0007669"/>
    <property type="project" value="UniProtKB-EC"/>
</dbReference>
<proteinExistence type="predicted"/>
<sequence>MSLLAETLCEVAPRGGRIAVPGGGGTHLRMPLQDWQRLQVVTTGRTFVDDADLMAAQRMVKSEAEIARIASACRVAERAFSRVPEIASAGIALRDVFRRFQMLCLDEGADWVPYLAGGAGPGGVRDVISPATDDPLQAGDVLMLDTGLMHDGYFCDFDRNFSIGPPSPATISAHARLIEATRAAFDVARAGCTAADLFKVMDDIVTDGQGGSDAGRLGHGLGLQLTEPPSLIAQDHTVLRAGMVLTLEPGIDLDDGRILVHEENIVIREDGAQWLSTPAGPEMTVLRP</sequence>
<keyword evidence="2" id="KW-0224">Dipeptidase</keyword>
<dbReference type="PANTHER" id="PTHR46112">
    <property type="entry name" value="AMINOPEPTIDASE"/>
    <property type="match status" value="1"/>
</dbReference>
<dbReference type="InterPro" id="IPR036005">
    <property type="entry name" value="Creatinase/aminopeptidase-like"/>
</dbReference>
<dbReference type="InterPro" id="IPR001714">
    <property type="entry name" value="Pept_M24_MAP"/>
</dbReference>
<evidence type="ECO:0000313" key="2">
    <source>
        <dbReference type="EMBL" id="ABG32957.1"/>
    </source>
</evidence>
<dbReference type="KEGG" id="rde:RD1_3472"/>
<dbReference type="GO" id="GO:0008235">
    <property type="term" value="F:metalloexopeptidase activity"/>
    <property type="evidence" value="ECO:0007669"/>
    <property type="project" value="UniProtKB-ARBA"/>
</dbReference>
<dbReference type="eggNOG" id="COG0006">
    <property type="taxonomic scope" value="Bacteria"/>
</dbReference>
<dbReference type="Proteomes" id="UP000007029">
    <property type="component" value="Chromosome"/>
</dbReference>
<organism evidence="2 3">
    <name type="scientific">Roseobacter denitrificans (strain ATCC 33942 / OCh 114)</name>
    <name type="common">Erythrobacter sp. (strain OCh 114)</name>
    <name type="synonym">Roseobacter denitrificans</name>
    <dbReference type="NCBI Taxonomy" id="375451"/>
    <lineage>
        <taxon>Bacteria</taxon>
        <taxon>Pseudomonadati</taxon>
        <taxon>Pseudomonadota</taxon>
        <taxon>Alphaproteobacteria</taxon>
        <taxon>Rhodobacterales</taxon>
        <taxon>Roseobacteraceae</taxon>
        <taxon>Roseobacter</taxon>
    </lineage>
</organism>
<dbReference type="Gene3D" id="3.90.230.10">
    <property type="entry name" value="Creatinase/methionine aminopeptidase superfamily"/>
    <property type="match status" value="1"/>
</dbReference>
<dbReference type="EC" id="3.4.13.9" evidence="2"/>
<dbReference type="CDD" id="cd01066">
    <property type="entry name" value="APP_MetAP"/>
    <property type="match status" value="1"/>
</dbReference>
<name>Q162Y6_ROSDO</name>
<keyword evidence="2" id="KW-0378">Hydrolase</keyword>
<gene>
    <name evidence="2" type="primary">pepQ</name>
    <name evidence="2" type="ordered locus">RD1_3472</name>
</gene>
<keyword evidence="2" id="KW-0645">Protease</keyword>
<dbReference type="AlphaFoldDB" id="Q162Y6"/>